<feature type="compositionally biased region" description="Basic and acidic residues" evidence="12">
    <location>
        <begin position="100"/>
        <end position="128"/>
    </location>
</feature>
<evidence type="ECO:0000256" key="1">
    <source>
        <dbReference type="ARBA" id="ARBA00008867"/>
    </source>
</evidence>
<dbReference type="GO" id="GO:0005856">
    <property type="term" value="C:cytoskeleton"/>
    <property type="evidence" value="ECO:0007669"/>
    <property type="project" value="TreeGrafter"/>
</dbReference>
<feature type="compositionally biased region" description="Basic and acidic residues" evidence="12">
    <location>
        <begin position="690"/>
        <end position="705"/>
    </location>
</feature>
<evidence type="ECO:0000256" key="7">
    <source>
        <dbReference type="ARBA" id="ARBA00022840"/>
    </source>
</evidence>
<evidence type="ECO:0000256" key="8">
    <source>
        <dbReference type="ARBA" id="ARBA00049003"/>
    </source>
</evidence>
<gene>
    <name evidence="14" type="primary">DYRK4</name>
    <name evidence="14" type="ORF">HK103_003658</name>
</gene>
<evidence type="ECO:0000256" key="3">
    <source>
        <dbReference type="ARBA" id="ARBA00022527"/>
    </source>
</evidence>
<keyword evidence="4" id="KW-0808">Transferase</keyword>
<dbReference type="InterPro" id="IPR011009">
    <property type="entry name" value="Kinase-like_dom_sf"/>
</dbReference>
<dbReference type="InterPro" id="IPR000719">
    <property type="entry name" value="Prot_kinase_dom"/>
</dbReference>
<evidence type="ECO:0000256" key="5">
    <source>
        <dbReference type="ARBA" id="ARBA00022741"/>
    </source>
</evidence>
<dbReference type="InterPro" id="IPR017441">
    <property type="entry name" value="Protein_kinase_ATP_BS"/>
</dbReference>
<dbReference type="PANTHER" id="PTHR24058:SF22">
    <property type="entry name" value="DUAL SPECIFICITY TYROSINE-PHOSPHORYLATION-REGULATED KINASE 4"/>
    <property type="match status" value="1"/>
</dbReference>
<dbReference type="Proteomes" id="UP001210925">
    <property type="component" value="Unassembled WGS sequence"/>
</dbReference>
<dbReference type="SMART" id="SM00220">
    <property type="entry name" value="S_TKc"/>
    <property type="match status" value="1"/>
</dbReference>
<dbReference type="EMBL" id="JADGKB010000028">
    <property type="protein sequence ID" value="KAJ3258370.1"/>
    <property type="molecule type" value="Genomic_DNA"/>
</dbReference>
<evidence type="ECO:0000256" key="6">
    <source>
        <dbReference type="ARBA" id="ARBA00022777"/>
    </source>
</evidence>
<accession>A0AAD5Y3W5</accession>
<dbReference type="GO" id="GO:0005524">
    <property type="term" value="F:ATP binding"/>
    <property type="evidence" value="ECO:0007669"/>
    <property type="project" value="UniProtKB-UniRule"/>
</dbReference>
<dbReference type="PANTHER" id="PTHR24058">
    <property type="entry name" value="DUAL SPECIFICITY PROTEIN KINASE"/>
    <property type="match status" value="1"/>
</dbReference>
<keyword evidence="6 14" id="KW-0418">Kinase</keyword>
<comment type="catalytic activity">
    <reaction evidence="10">
        <text>L-tyrosyl-[protein] + ATP = O-phospho-L-tyrosyl-[protein] + ADP + H(+)</text>
        <dbReference type="Rhea" id="RHEA:10596"/>
        <dbReference type="Rhea" id="RHEA-COMP:10136"/>
        <dbReference type="Rhea" id="RHEA-COMP:20101"/>
        <dbReference type="ChEBI" id="CHEBI:15378"/>
        <dbReference type="ChEBI" id="CHEBI:30616"/>
        <dbReference type="ChEBI" id="CHEBI:46858"/>
        <dbReference type="ChEBI" id="CHEBI:61978"/>
        <dbReference type="ChEBI" id="CHEBI:456216"/>
        <dbReference type="EC" id="2.7.12.1"/>
    </reaction>
</comment>
<comment type="similarity">
    <text evidence="1">Belongs to the protein kinase superfamily. CMGC Ser/Thr protein kinase family. MNB/DYRK subfamily.</text>
</comment>
<feature type="region of interest" description="Disordered" evidence="12">
    <location>
        <begin position="72"/>
        <end position="128"/>
    </location>
</feature>
<dbReference type="PROSITE" id="PS50011">
    <property type="entry name" value="PROTEIN_KINASE_DOM"/>
    <property type="match status" value="1"/>
</dbReference>
<evidence type="ECO:0000256" key="12">
    <source>
        <dbReference type="SAM" id="MobiDB-lite"/>
    </source>
</evidence>
<dbReference type="PROSITE" id="PS00107">
    <property type="entry name" value="PROTEIN_KINASE_ATP"/>
    <property type="match status" value="1"/>
</dbReference>
<sequence length="734" mass="83399">MNGDADDIYNIMGQDIKKRSYMEQKAPVYPTLKSTLSVNGYKSQEIVSSRNDGKQYQEQLKTRMSYLSVADLSRTDKESGQKSSKRQTYSDLKRQVKSSYSEERKPVERSKSGNDAKRVVKHEQERPASLRLPLSPKVTLMQFKSLLSVYEQQEILNWPEIYFAGSATIEKIGTSKRRTGADMHDVYNLSGTNFDQDGNVYNNGFDDSRGDLYLTRHDHVGYRYEILSLLGKGSFGQVVKCYDHKTKANIALKIIRNKKRFEKQGVVEVNVLNKLTQEDPNEEYNLVHVLDHFYFRGHLCFSFELLGTNLYEWLKAGGFTGVHLGVVKRFATQMLQCLNLLHSLKIIHCDLKPENVLLKDSRILKPLSADANTYHSNSSSRSTFSSKIPPDFNPNNHIYDIKVIDFGSSCYEDERLYTYVQSRFYRSPEIILGLPYSMSIDMWSFGCVLAELFTGYPIFPGENENEQLACIMEIKGLPPSSLLATGSRTRTFFDSNNTPRSITNSKGKKRRPGSKTLSGVLRSTDMAFLDFLDKCFSWNPEQRITPKEALEHPFITGQRFIPESSDNILRKAIQKQSQLESEKKPLSGSSTPKNTLVRNKYQSAISLNAPANNPNIIQEPQSQKPSQLKPQMSYGSLKSRLPAVTTLSRFGSQISQAVGLKREKPQYSSLNNIRVPNASTGDSLPPINRVRGESHYQRIERRQLDAKSASKPSSEERKSATLASRINKKLPQWR</sequence>
<evidence type="ECO:0000256" key="4">
    <source>
        <dbReference type="ARBA" id="ARBA00022679"/>
    </source>
</evidence>
<dbReference type="GO" id="GO:0005737">
    <property type="term" value="C:cytoplasm"/>
    <property type="evidence" value="ECO:0007669"/>
    <property type="project" value="TreeGrafter"/>
</dbReference>
<dbReference type="EC" id="2.7.12.1" evidence="2"/>
<dbReference type="InterPro" id="IPR050494">
    <property type="entry name" value="Ser_Thr_dual-spec_kinase"/>
</dbReference>
<dbReference type="Gene3D" id="3.30.10.30">
    <property type="entry name" value="DYRK"/>
    <property type="match status" value="1"/>
</dbReference>
<keyword evidence="3" id="KW-0723">Serine/threonine-protein kinase</keyword>
<feature type="domain" description="Protein kinase" evidence="13">
    <location>
        <begin position="224"/>
        <end position="555"/>
    </location>
</feature>
<feature type="compositionally biased region" description="Polar residues" evidence="12">
    <location>
        <begin position="669"/>
        <end position="682"/>
    </location>
</feature>
<feature type="region of interest" description="Disordered" evidence="12">
    <location>
        <begin position="669"/>
        <end position="734"/>
    </location>
</feature>
<evidence type="ECO:0000256" key="9">
    <source>
        <dbReference type="ARBA" id="ARBA00049308"/>
    </source>
</evidence>
<protein>
    <recommendedName>
        <fullName evidence="2">dual-specificity kinase</fullName>
        <ecNumber evidence="2">2.7.12.1</ecNumber>
    </recommendedName>
</protein>
<dbReference type="Pfam" id="PF00069">
    <property type="entry name" value="Pkinase"/>
    <property type="match status" value="1"/>
</dbReference>
<comment type="catalytic activity">
    <reaction evidence="8">
        <text>L-seryl-[protein] + ATP = O-phospho-L-seryl-[protein] + ADP + H(+)</text>
        <dbReference type="Rhea" id="RHEA:17989"/>
        <dbReference type="Rhea" id="RHEA-COMP:9863"/>
        <dbReference type="Rhea" id="RHEA-COMP:11604"/>
        <dbReference type="ChEBI" id="CHEBI:15378"/>
        <dbReference type="ChEBI" id="CHEBI:29999"/>
        <dbReference type="ChEBI" id="CHEBI:30616"/>
        <dbReference type="ChEBI" id="CHEBI:83421"/>
        <dbReference type="ChEBI" id="CHEBI:456216"/>
        <dbReference type="EC" id="2.7.12.1"/>
    </reaction>
</comment>
<dbReference type="InterPro" id="IPR008271">
    <property type="entry name" value="Ser/Thr_kinase_AS"/>
</dbReference>
<dbReference type="SUPFAM" id="SSF56112">
    <property type="entry name" value="Protein kinase-like (PK-like)"/>
    <property type="match status" value="1"/>
</dbReference>
<comment type="caution">
    <text evidence="14">The sequence shown here is derived from an EMBL/GenBank/DDBJ whole genome shotgun (WGS) entry which is preliminary data.</text>
</comment>
<evidence type="ECO:0000313" key="14">
    <source>
        <dbReference type="EMBL" id="KAJ3258370.1"/>
    </source>
</evidence>
<feature type="compositionally biased region" description="Polar residues" evidence="12">
    <location>
        <begin position="494"/>
        <end position="505"/>
    </location>
</feature>
<feature type="region of interest" description="Disordered" evidence="12">
    <location>
        <begin position="494"/>
        <end position="516"/>
    </location>
</feature>
<evidence type="ECO:0000256" key="11">
    <source>
        <dbReference type="PROSITE-ProRule" id="PRU10141"/>
    </source>
</evidence>
<keyword evidence="5 11" id="KW-0547">Nucleotide-binding</keyword>
<evidence type="ECO:0000313" key="15">
    <source>
        <dbReference type="Proteomes" id="UP001210925"/>
    </source>
</evidence>
<dbReference type="PROSITE" id="PS00108">
    <property type="entry name" value="PROTEIN_KINASE_ST"/>
    <property type="match status" value="1"/>
</dbReference>
<dbReference type="CDD" id="cd14210">
    <property type="entry name" value="PKc_DYRK"/>
    <property type="match status" value="1"/>
</dbReference>
<dbReference type="AlphaFoldDB" id="A0AAD5Y3W5"/>
<keyword evidence="15" id="KW-1185">Reference proteome</keyword>
<feature type="region of interest" description="Disordered" evidence="12">
    <location>
        <begin position="610"/>
        <end position="632"/>
    </location>
</feature>
<dbReference type="GO" id="GO:0004674">
    <property type="term" value="F:protein serine/threonine kinase activity"/>
    <property type="evidence" value="ECO:0007669"/>
    <property type="project" value="UniProtKB-KW"/>
</dbReference>
<comment type="catalytic activity">
    <reaction evidence="9">
        <text>L-threonyl-[protein] + ATP = O-phospho-L-threonyl-[protein] + ADP + H(+)</text>
        <dbReference type="Rhea" id="RHEA:46608"/>
        <dbReference type="Rhea" id="RHEA-COMP:11060"/>
        <dbReference type="Rhea" id="RHEA-COMP:11605"/>
        <dbReference type="ChEBI" id="CHEBI:15378"/>
        <dbReference type="ChEBI" id="CHEBI:30013"/>
        <dbReference type="ChEBI" id="CHEBI:30616"/>
        <dbReference type="ChEBI" id="CHEBI:61977"/>
        <dbReference type="ChEBI" id="CHEBI:456216"/>
        <dbReference type="EC" id="2.7.12.1"/>
    </reaction>
</comment>
<feature type="binding site" evidence="11">
    <location>
        <position position="253"/>
    </location>
    <ligand>
        <name>ATP</name>
        <dbReference type="ChEBI" id="CHEBI:30616"/>
    </ligand>
</feature>
<dbReference type="GO" id="GO:0004712">
    <property type="term" value="F:protein serine/threonine/tyrosine kinase activity"/>
    <property type="evidence" value="ECO:0007669"/>
    <property type="project" value="UniProtKB-EC"/>
</dbReference>
<evidence type="ECO:0000256" key="2">
    <source>
        <dbReference type="ARBA" id="ARBA00013203"/>
    </source>
</evidence>
<feature type="compositionally biased region" description="Low complexity" evidence="12">
    <location>
        <begin position="618"/>
        <end position="632"/>
    </location>
</feature>
<reference evidence="14" key="1">
    <citation type="submission" date="2020-05" db="EMBL/GenBank/DDBJ databases">
        <title>Phylogenomic resolution of chytrid fungi.</title>
        <authorList>
            <person name="Stajich J.E."/>
            <person name="Amses K."/>
            <person name="Simmons R."/>
            <person name="Seto K."/>
            <person name="Myers J."/>
            <person name="Bonds A."/>
            <person name="Quandt C.A."/>
            <person name="Barry K."/>
            <person name="Liu P."/>
            <person name="Grigoriev I."/>
            <person name="Longcore J.E."/>
            <person name="James T.Y."/>
        </authorList>
    </citation>
    <scope>NUCLEOTIDE SEQUENCE</scope>
    <source>
        <strain evidence="14">PLAUS21</strain>
    </source>
</reference>
<evidence type="ECO:0000256" key="10">
    <source>
        <dbReference type="ARBA" id="ARBA00051680"/>
    </source>
</evidence>
<feature type="region of interest" description="Disordered" evidence="12">
    <location>
        <begin position="576"/>
        <end position="595"/>
    </location>
</feature>
<name>A0AAD5Y3W5_9FUNG</name>
<dbReference type="Gene3D" id="3.30.200.20">
    <property type="entry name" value="Phosphorylase Kinase, domain 1"/>
    <property type="match status" value="1"/>
</dbReference>
<dbReference type="Gene3D" id="1.10.510.10">
    <property type="entry name" value="Transferase(Phosphotransferase) domain 1"/>
    <property type="match status" value="1"/>
</dbReference>
<proteinExistence type="inferred from homology"/>
<evidence type="ECO:0000259" key="13">
    <source>
        <dbReference type="PROSITE" id="PS50011"/>
    </source>
</evidence>
<dbReference type="InterPro" id="IPR042521">
    <property type="entry name" value="DYRK"/>
</dbReference>
<keyword evidence="7 11" id="KW-0067">ATP-binding</keyword>
<organism evidence="14 15">
    <name type="scientific">Boothiomyces macroporosus</name>
    <dbReference type="NCBI Taxonomy" id="261099"/>
    <lineage>
        <taxon>Eukaryota</taxon>
        <taxon>Fungi</taxon>
        <taxon>Fungi incertae sedis</taxon>
        <taxon>Chytridiomycota</taxon>
        <taxon>Chytridiomycota incertae sedis</taxon>
        <taxon>Chytridiomycetes</taxon>
        <taxon>Rhizophydiales</taxon>
        <taxon>Terramycetaceae</taxon>
        <taxon>Boothiomyces</taxon>
    </lineage>
</organism>